<organism evidence="1 2">
    <name type="scientific">Lactobacillus xylocopicola</name>
    <dbReference type="NCBI Taxonomy" id="2976676"/>
    <lineage>
        <taxon>Bacteria</taxon>
        <taxon>Bacillati</taxon>
        <taxon>Bacillota</taxon>
        <taxon>Bacilli</taxon>
        <taxon>Lactobacillales</taxon>
        <taxon>Lactobacillaceae</taxon>
        <taxon>Lactobacillus</taxon>
    </lineage>
</organism>
<name>A0ABN6SPH1_9LACO</name>
<evidence type="ECO:0000313" key="1">
    <source>
        <dbReference type="EMBL" id="BDR60917.1"/>
    </source>
</evidence>
<dbReference type="Proteomes" id="UP001321741">
    <property type="component" value="Chromosome"/>
</dbReference>
<accession>A0ABN6SPH1</accession>
<gene>
    <name evidence="1" type="ORF">KIM322_11780</name>
</gene>
<evidence type="ECO:0000313" key="2">
    <source>
        <dbReference type="Proteomes" id="UP001321741"/>
    </source>
</evidence>
<dbReference type="EMBL" id="AP026803">
    <property type="protein sequence ID" value="BDR60917.1"/>
    <property type="molecule type" value="Genomic_DNA"/>
</dbReference>
<sequence>MIIKRKDWNNYLNKDILIEKFGKSQSNGTFTLGYMVADLGQYYIFQIIDDNGTLLVYTLCKKTNIERLECEDNYTKMFDFYIAYQKKHNNFDPLNLEKIYQEMPKQSINAILKYCYDNGFYVSITDEKSDLYKTGRVVSVDEQKVMIDEESYCKDYEFDTTDEISKEPTNINDILTLEFVAQDNYLYEQYLKQK</sequence>
<keyword evidence="2" id="KW-1185">Reference proteome</keyword>
<evidence type="ECO:0008006" key="3">
    <source>
        <dbReference type="Google" id="ProtNLM"/>
    </source>
</evidence>
<protein>
    <recommendedName>
        <fullName evidence="3">Phage protein</fullName>
    </recommendedName>
</protein>
<reference evidence="1 2" key="1">
    <citation type="journal article" date="2023" name="Microbiol. Spectr.">
        <title>Symbiosis of Carpenter Bees with Uncharacterized Lactic Acid Bacteria Showing NAD Auxotrophy.</title>
        <authorList>
            <person name="Kawasaki S."/>
            <person name="Ozawa K."/>
            <person name="Mori T."/>
            <person name="Yamamoto A."/>
            <person name="Ito M."/>
            <person name="Ohkuma M."/>
            <person name="Sakamoto M."/>
            <person name="Matsutani M."/>
        </authorList>
    </citation>
    <scope>NUCLEOTIDE SEQUENCE [LARGE SCALE GENOMIC DNA]</scope>
    <source>
        <strain evidence="1 2">Kim32-2</strain>
    </source>
</reference>
<proteinExistence type="predicted"/>
<dbReference type="RefSeq" id="WP_317637157.1">
    <property type="nucleotide sequence ID" value="NZ_AP026803.1"/>
</dbReference>